<evidence type="ECO:0000313" key="5">
    <source>
        <dbReference type="EMBL" id="MDG0817267.1"/>
    </source>
</evidence>
<comment type="similarity">
    <text evidence="1">Belongs to the SCO1/2 family.</text>
</comment>
<evidence type="ECO:0000256" key="2">
    <source>
        <dbReference type="ARBA" id="ARBA00023008"/>
    </source>
</evidence>
<keyword evidence="3" id="KW-0812">Transmembrane</keyword>
<feature type="transmembrane region" description="Helical" evidence="3">
    <location>
        <begin position="21"/>
        <end position="43"/>
    </location>
</feature>
<dbReference type="InterPro" id="IPR003782">
    <property type="entry name" value="SCO1/SenC"/>
</dbReference>
<keyword evidence="3" id="KW-0472">Membrane</keyword>
<feature type="domain" description="Thioredoxin" evidence="4">
    <location>
        <begin position="50"/>
        <end position="239"/>
    </location>
</feature>
<accession>A0ABT6DK79</accession>
<keyword evidence="2" id="KW-0186">Copper</keyword>
<evidence type="ECO:0000259" key="4">
    <source>
        <dbReference type="PROSITE" id="PS51352"/>
    </source>
</evidence>
<dbReference type="Pfam" id="PF02630">
    <property type="entry name" value="SCO1-SenC"/>
    <property type="match status" value="1"/>
</dbReference>
<keyword evidence="6" id="KW-1185">Reference proteome</keyword>
<feature type="transmembrane region" description="Helical" evidence="3">
    <location>
        <begin position="263"/>
        <end position="287"/>
    </location>
</feature>
<dbReference type="Gene3D" id="3.40.30.10">
    <property type="entry name" value="Glutaredoxin"/>
    <property type="match status" value="1"/>
</dbReference>
<gene>
    <name evidence="5" type="ORF">NWE73_12875</name>
</gene>
<dbReference type="PROSITE" id="PS51352">
    <property type="entry name" value="THIOREDOXIN_2"/>
    <property type="match status" value="1"/>
</dbReference>
<comment type="caution">
    <text evidence="5">The sequence shown here is derived from an EMBL/GenBank/DDBJ whole genome shotgun (WGS) entry which is preliminary data.</text>
</comment>
<dbReference type="RefSeq" id="WP_277578742.1">
    <property type="nucleotide sequence ID" value="NZ_JANRMI010000003.1"/>
</dbReference>
<organism evidence="5 6">
    <name type="scientific">Bdellovibrio svalbardensis</name>
    <dbReference type="NCBI Taxonomy" id="2972972"/>
    <lineage>
        <taxon>Bacteria</taxon>
        <taxon>Pseudomonadati</taxon>
        <taxon>Bdellovibrionota</taxon>
        <taxon>Bdellovibrionia</taxon>
        <taxon>Bdellovibrionales</taxon>
        <taxon>Pseudobdellovibrionaceae</taxon>
        <taxon>Bdellovibrio</taxon>
    </lineage>
</organism>
<dbReference type="InterPro" id="IPR036249">
    <property type="entry name" value="Thioredoxin-like_sf"/>
</dbReference>
<reference evidence="5" key="1">
    <citation type="submission" date="2022-08" db="EMBL/GenBank/DDBJ databases">
        <title>Novel Bdellovibrio Species Isolated from Svalbard: Designation Bdellovibrio svalbardensis.</title>
        <authorList>
            <person name="Mitchell R.J."/>
            <person name="Choi S.Y."/>
        </authorList>
    </citation>
    <scope>NUCLEOTIDE SEQUENCE</scope>
    <source>
        <strain evidence="5">PAP01</strain>
    </source>
</reference>
<dbReference type="EMBL" id="JANRMI010000003">
    <property type="protein sequence ID" value="MDG0817267.1"/>
    <property type="molecule type" value="Genomic_DNA"/>
</dbReference>
<name>A0ABT6DK79_9BACT</name>
<proteinExistence type="inferred from homology"/>
<keyword evidence="3" id="KW-1133">Transmembrane helix</keyword>
<evidence type="ECO:0000256" key="1">
    <source>
        <dbReference type="ARBA" id="ARBA00010996"/>
    </source>
</evidence>
<evidence type="ECO:0000313" key="6">
    <source>
        <dbReference type="Proteomes" id="UP001152321"/>
    </source>
</evidence>
<protein>
    <submittedName>
        <fullName evidence="5">SCO family protein</fullName>
    </submittedName>
</protein>
<dbReference type="CDD" id="cd02968">
    <property type="entry name" value="SCO"/>
    <property type="match status" value="1"/>
</dbReference>
<dbReference type="Proteomes" id="UP001152321">
    <property type="component" value="Unassembled WGS sequence"/>
</dbReference>
<dbReference type="SUPFAM" id="SSF52833">
    <property type="entry name" value="Thioredoxin-like"/>
    <property type="match status" value="1"/>
</dbReference>
<sequence>MFEIKLVLKTKTKGTALSHSGFARVVIAAVFFVLCSVTASQAYNGPEAGMAAGDKAPELKDIGIDEKLGKKINLNTTFKDEYGKEVTLGSYFDGKHPVIISPVYFACPGLCNFHLNGLTDALKLMDKDWSVGKKYKILSVSFDSKETSDLAAKKKETYMKLYDRPDADKSWHFLTGDEASVKTITSELGFKFRWDEAQKEWAHASAAVVISPDGTISRYLPGIMFQPQDIKIALNEATEGKIGTFVDSLVLYCFKYDPHQSKFVLAAVQVMKMGGALMVLLMVLWLLPVYIRSRRAKNKSAGR</sequence>
<dbReference type="InterPro" id="IPR013766">
    <property type="entry name" value="Thioredoxin_domain"/>
</dbReference>
<evidence type="ECO:0000256" key="3">
    <source>
        <dbReference type="SAM" id="Phobius"/>
    </source>
</evidence>